<keyword evidence="5" id="KW-1185">Reference proteome</keyword>
<keyword evidence="1" id="KW-1133">Transmembrane helix</keyword>
<keyword evidence="1" id="KW-0472">Membrane</keyword>
<keyword evidence="1" id="KW-0812">Transmembrane</keyword>
<reference evidence="4" key="2">
    <citation type="submission" date="2019-07" db="EMBL/GenBank/DDBJ databases">
        <title>Complete genome sequences of three Mycoplasma sp. 1220 strains.</title>
        <authorList>
            <person name="Grozner D."/>
            <person name="Forro B."/>
            <person name="Kovacs A.B."/>
            <person name="Marton S."/>
            <person name="Banyai K."/>
            <person name="Kreizinger Z."/>
            <person name="Sulyok K.M."/>
            <person name="Gyuranecz M."/>
        </authorList>
    </citation>
    <scope>NUCLEOTIDE SEQUENCE [LARGE SCALE GENOMIC DNA]</scope>
    <source>
        <strain evidence="4">MYCAV93</strain>
    </source>
</reference>
<organism evidence="3 4">
    <name type="scientific">Mycoplasma anserisalpingitidis</name>
    <dbReference type="NCBI Taxonomy" id="519450"/>
    <lineage>
        <taxon>Bacteria</taxon>
        <taxon>Bacillati</taxon>
        <taxon>Mycoplasmatota</taxon>
        <taxon>Mollicutes</taxon>
        <taxon>Mycoplasmataceae</taxon>
        <taxon>Mycoplasma</taxon>
    </lineage>
</organism>
<accession>A0A5B8JHZ2</accession>
<feature type="transmembrane region" description="Helical" evidence="1">
    <location>
        <begin position="20"/>
        <end position="44"/>
    </location>
</feature>
<reference evidence="3 5" key="1">
    <citation type="journal article" date="2019" name="Microbiol. Resour. Announc.">
        <title>Complete Genome Sequences of Three Mycoplasma anserisalpingitis (Mycoplasma sp. 1220) Strains.</title>
        <authorList>
            <person name="Grozner D."/>
            <person name="Forro B."/>
            <person name="Kovacs A.B."/>
            <person name="Marton S."/>
            <person name="Banyai K."/>
            <person name="Kreizinger Z."/>
            <person name="Sulyok K.M."/>
            <person name="Gyuranecz M."/>
        </authorList>
    </citation>
    <scope>NUCLEOTIDE SEQUENCE</scope>
    <source>
        <strain evidence="2 5">ATCC:BAA-2147</strain>
        <strain evidence="3">MYCAV93</strain>
    </source>
</reference>
<evidence type="ECO:0000256" key="1">
    <source>
        <dbReference type="SAM" id="Phobius"/>
    </source>
</evidence>
<protein>
    <submittedName>
        <fullName evidence="3">Uncharacterized protein</fullName>
    </submittedName>
</protein>
<gene>
    <name evidence="3" type="ORF">FOY43_03665</name>
    <name evidence="2" type="ORF">FRW55_02745</name>
</gene>
<dbReference type="EMBL" id="CP041663">
    <property type="protein sequence ID" value="QDY88723.1"/>
    <property type="molecule type" value="Genomic_DNA"/>
</dbReference>
<evidence type="ECO:0000313" key="5">
    <source>
        <dbReference type="Proteomes" id="UP000318927"/>
    </source>
</evidence>
<evidence type="ECO:0000313" key="3">
    <source>
        <dbReference type="EMBL" id="QDY88723.1"/>
    </source>
</evidence>
<dbReference type="Proteomes" id="UP000317512">
    <property type="component" value="Chromosome"/>
</dbReference>
<dbReference type="RefSeq" id="WP_146309175.1">
    <property type="nucleotide sequence ID" value="NZ_CP041663.1"/>
</dbReference>
<name>A0A5B8JHZ2_9MOLU</name>
<evidence type="ECO:0000313" key="4">
    <source>
        <dbReference type="Proteomes" id="UP000317512"/>
    </source>
</evidence>
<dbReference type="KEGG" id="mans:FRW55_02745"/>
<evidence type="ECO:0000313" key="2">
    <source>
        <dbReference type="EMBL" id="QDY87061.1"/>
    </source>
</evidence>
<proteinExistence type="predicted"/>
<dbReference type="Proteomes" id="UP000318927">
    <property type="component" value="Chromosome"/>
</dbReference>
<dbReference type="OrthoDB" id="401258at2"/>
<dbReference type="AlphaFoldDB" id="A0A5B8JHZ2"/>
<sequence length="79" mass="8875">MKLNELKRVSKDDYDKIEPGAVASVLVTLLPQLIYAITPIIGLIKSSLSSAGEMKTKEATYKWDYTKDKNVQNDNLVIF</sequence>
<dbReference type="EMBL" id="CP042295">
    <property type="protein sequence ID" value="QDY87061.1"/>
    <property type="molecule type" value="Genomic_DNA"/>
</dbReference>